<gene>
    <name evidence="1" type="ORF">HYALB_00001960</name>
</gene>
<dbReference type="Proteomes" id="UP000701801">
    <property type="component" value="Unassembled WGS sequence"/>
</dbReference>
<protein>
    <submittedName>
        <fullName evidence="1">Uncharacterized protein</fullName>
    </submittedName>
</protein>
<sequence length="198" mass="21578">MREVILGGRESRNYNFVQYEPLIWGASEQGLRSLTSLCGYVPTGGRARVPAAPFPSGVRSINELCGISAQFGGGHGIAQRVIGLQKESDGGVWREENSSHFEIDGPGGEYLNEISVNLSNKPPNGLKLRTNRNREFIWGDHQTGVWETFQAPEGEIIVGMILTFGKGVGRLIGNNKYTRTKMRSLSALTMPLGIADGD</sequence>
<dbReference type="EMBL" id="CAJVRM010000028">
    <property type="protein sequence ID" value="CAG8971849.1"/>
    <property type="molecule type" value="Genomic_DNA"/>
</dbReference>
<organism evidence="1 2">
    <name type="scientific">Hymenoscyphus albidus</name>
    <dbReference type="NCBI Taxonomy" id="595503"/>
    <lineage>
        <taxon>Eukaryota</taxon>
        <taxon>Fungi</taxon>
        <taxon>Dikarya</taxon>
        <taxon>Ascomycota</taxon>
        <taxon>Pezizomycotina</taxon>
        <taxon>Leotiomycetes</taxon>
        <taxon>Helotiales</taxon>
        <taxon>Helotiaceae</taxon>
        <taxon>Hymenoscyphus</taxon>
    </lineage>
</organism>
<evidence type="ECO:0000313" key="2">
    <source>
        <dbReference type="Proteomes" id="UP000701801"/>
    </source>
</evidence>
<dbReference type="InterPro" id="IPR036404">
    <property type="entry name" value="Jacalin-like_lectin_dom_sf"/>
</dbReference>
<dbReference type="SUPFAM" id="SSF51101">
    <property type="entry name" value="Mannose-binding lectins"/>
    <property type="match status" value="1"/>
</dbReference>
<name>A0A9N9Q1M9_9HELO</name>
<dbReference type="OrthoDB" id="5092946at2759"/>
<reference evidence="1" key="1">
    <citation type="submission" date="2021-07" db="EMBL/GenBank/DDBJ databases">
        <authorList>
            <person name="Durling M."/>
        </authorList>
    </citation>
    <scope>NUCLEOTIDE SEQUENCE</scope>
</reference>
<comment type="caution">
    <text evidence="1">The sequence shown here is derived from an EMBL/GenBank/DDBJ whole genome shotgun (WGS) entry which is preliminary data.</text>
</comment>
<dbReference type="AlphaFoldDB" id="A0A9N9Q1M9"/>
<keyword evidence="2" id="KW-1185">Reference proteome</keyword>
<evidence type="ECO:0000313" key="1">
    <source>
        <dbReference type="EMBL" id="CAG8971849.1"/>
    </source>
</evidence>
<accession>A0A9N9Q1M9</accession>
<proteinExistence type="predicted"/>